<keyword evidence="5" id="KW-1185">Reference proteome</keyword>
<dbReference type="AlphaFoldDB" id="A0A7M7HPJ9"/>
<name>A0A7M7HPJ9_STRPU</name>
<evidence type="ECO:0000259" key="3">
    <source>
        <dbReference type="Pfam" id="PF13271"/>
    </source>
</evidence>
<feature type="compositionally biased region" description="Basic and acidic residues" evidence="2">
    <location>
        <begin position="115"/>
        <end position="149"/>
    </location>
</feature>
<dbReference type="EnsemblMetazoa" id="XM_011685801">
    <property type="protein sequence ID" value="XP_011684103"/>
    <property type="gene ID" value="LOC100888119"/>
</dbReference>
<dbReference type="SUPFAM" id="SSF52540">
    <property type="entry name" value="P-loop containing nucleoside triphosphate hydrolases"/>
    <property type="match status" value="1"/>
</dbReference>
<dbReference type="KEGG" id="spu:100888119"/>
<dbReference type="InterPro" id="IPR027417">
    <property type="entry name" value="P-loop_NTPase"/>
</dbReference>
<feature type="compositionally biased region" description="Basic and acidic residues" evidence="2">
    <location>
        <begin position="47"/>
        <end position="70"/>
    </location>
</feature>
<feature type="compositionally biased region" description="Basic and acidic residues" evidence="2">
    <location>
        <begin position="91"/>
        <end position="106"/>
    </location>
</feature>
<evidence type="ECO:0000256" key="2">
    <source>
        <dbReference type="SAM" id="MobiDB-lite"/>
    </source>
</evidence>
<feature type="compositionally biased region" description="Basic and acidic residues" evidence="2">
    <location>
        <begin position="163"/>
        <end position="200"/>
    </location>
</feature>
<reference evidence="4" key="2">
    <citation type="submission" date="2021-01" db="UniProtKB">
        <authorList>
            <consortium name="EnsemblMetazoa"/>
        </authorList>
    </citation>
    <scope>IDENTIFICATION</scope>
</reference>
<sequence length="1084" mass="123262">MGTGRSRPHSRSQLAGNETSNIDNCGSYRGRGTDLNRSESGSMDEQLEYKEKGSMESERKGETEREKRESTYSGTALESGKAVVGEDNMSEESRVVGEGDKSEEYRVPGTGHSSLDAERTLEDASKAHEPKDDAVGPRGDAGETRHENDDIGIEEEKNDDEMDSKVEASEKEASTPEEKEKDEDLFSREKEDSEIKERDNNAPAKQTGGMSHGAKVSHGASTQPPTKAICDPAKFPWPTNATTISEVVDDVWSEIDDQCQLYPLSHINLTQSLTGWKVVRLFVSSTFHDFQNEREILVKKVFPELKEWCEKRHIHFIECDLRWGVPRDSTTRTVLCTCMEEIDRCHEDTEGEPFFLNMLGDRYGWVPTKDDVPEDIAKKYEWVGNSSITHMEILHGAYRFCNRNAAFFLREVEDMPDDVRAKFADPTDLGLRQIDRLRKKLASRFPDQAQTYTCQYDPTETSSIKLVGLEKFGQGVLDYFKMAIDRKYPKDAAELTAEQQENDRQTLFLGHKGQLIYGREREVKYLQDYVTGAGDYSSQSLAEQWQERFYPEKSEEAGEKKDEEGSGEKKKDHDESETKEKNSHSPVAVVAQSGQGKSSLMARFIVEAKQAGLNVFFHLVGCSGESLSLTKMLARLCRYLAPCEDERMSNLREMSTEDVVKLSRTLLKEYTEEGKQLLIAIDDLTQLELDDANWSDWIPDALEGKVYMVFSLVLEEYKMKDIQAKVPSIQFLELGHLDHCARVTIVENYFAQYNKKLDAEQLDILTRSPGAENALWLALACEELRVFGAFEALTALVRDLPDNLEGLVCDILHRLTTEDETGLVEKTLCYLECCMKGLTEQELECLLGDMDTKTPIPKLHLAMVRRTLKPFLRKISGMCKVECITFFHHAIGLVVRQKWLADADELSKYHLFMADYYLNWYEHSEGVAARNGAFHLSKSNDKGRLVTFLTKDRRSRFLGPALKSSHLKACRCRTMINAKGPFHTQLFLCDFCGPQRNAYGNEAWSNAESCMLCGQFVPLMFRKESNKAYRCQRHPMKRPHLPNAKTCMLCSRSIMKEKEKPVFLCQFCQMGGFPTCCNLNTDRI</sequence>
<dbReference type="OMA" id="FMARCAM"/>
<reference evidence="5" key="1">
    <citation type="submission" date="2015-02" db="EMBL/GenBank/DDBJ databases">
        <title>Genome sequencing for Strongylocentrotus purpuratus.</title>
        <authorList>
            <person name="Murali S."/>
            <person name="Liu Y."/>
            <person name="Vee V."/>
            <person name="English A."/>
            <person name="Wang M."/>
            <person name="Skinner E."/>
            <person name="Han Y."/>
            <person name="Muzny D.M."/>
            <person name="Worley K.C."/>
            <person name="Gibbs R.A."/>
        </authorList>
    </citation>
    <scope>NUCLEOTIDE SEQUENCE</scope>
</reference>
<feature type="region of interest" description="Disordered" evidence="2">
    <location>
        <begin position="1"/>
        <end position="226"/>
    </location>
</feature>
<dbReference type="GO" id="GO:0080008">
    <property type="term" value="C:Cul4-RING E3 ubiquitin ligase complex"/>
    <property type="evidence" value="ECO:0000318"/>
    <property type="project" value="GO_Central"/>
</dbReference>
<accession>A0A7M7HPJ9</accession>
<proteinExistence type="predicted"/>
<dbReference type="PANTHER" id="PTHR19860:SF42">
    <property type="entry name" value="RING-TYPE DOMAIN-CONTAINING PROTEIN"/>
    <property type="match status" value="1"/>
</dbReference>
<dbReference type="InParanoid" id="A0A7M7HPJ9"/>
<feature type="compositionally biased region" description="Acidic residues" evidence="2">
    <location>
        <begin position="150"/>
        <end position="162"/>
    </location>
</feature>
<dbReference type="InterPro" id="IPR025139">
    <property type="entry name" value="DUF4062"/>
</dbReference>
<evidence type="ECO:0000313" key="5">
    <source>
        <dbReference type="Proteomes" id="UP000007110"/>
    </source>
</evidence>
<dbReference type="Pfam" id="PF13271">
    <property type="entry name" value="DUF4062"/>
    <property type="match status" value="1"/>
</dbReference>
<evidence type="ECO:0000256" key="1">
    <source>
        <dbReference type="ARBA" id="ARBA00022737"/>
    </source>
</evidence>
<feature type="compositionally biased region" description="Basic and acidic residues" evidence="2">
    <location>
        <begin position="549"/>
        <end position="583"/>
    </location>
</feature>
<keyword evidence="1" id="KW-0677">Repeat</keyword>
<dbReference type="Proteomes" id="UP000007110">
    <property type="component" value="Unassembled WGS sequence"/>
</dbReference>
<protein>
    <recommendedName>
        <fullName evidence="3">DUF4062 domain-containing protein</fullName>
    </recommendedName>
</protein>
<organism evidence="4 5">
    <name type="scientific">Strongylocentrotus purpuratus</name>
    <name type="common">Purple sea urchin</name>
    <dbReference type="NCBI Taxonomy" id="7668"/>
    <lineage>
        <taxon>Eukaryota</taxon>
        <taxon>Metazoa</taxon>
        <taxon>Echinodermata</taxon>
        <taxon>Eleutherozoa</taxon>
        <taxon>Echinozoa</taxon>
        <taxon>Echinoidea</taxon>
        <taxon>Euechinoidea</taxon>
        <taxon>Echinacea</taxon>
        <taxon>Camarodonta</taxon>
        <taxon>Echinidea</taxon>
        <taxon>Strongylocentrotidae</taxon>
        <taxon>Strongylocentrotus</taxon>
    </lineage>
</organism>
<feature type="compositionally biased region" description="Basic residues" evidence="2">
    <location>
        <begin position="1"/>
        <end position="10"/>
    </location>
</feature>
<dbReference type="InterPro" id="IPR051191">
    <property type="entry name" value="DCAF12"/>
</dbReference>
<dbReference type="RefSeq" id="XP_011684103.2">
    <property type="nucleotide sequence ID" value="XM_011685801.2"/>
</dbReference>
<feature type="region of interest" description="Disordered" evidence="2">
    <location>
        <begin position="549"/>
        <end position="590"/>
    </location>
</feature>
<dbReference type="OrthoDB" id="2325716at2759"/>
<dbReference type="PANTHER" id="PTHR19860">
    <property type="entry name" value="DDB1- AND CUL4-ASSOCIATED FACTOR 12-RELATED"/>
    <property type="match status" value="1"/>
</dbReference>
<dbReference type="GeneID" id="100888119"/>
<feature type="domain" description="DUF4062" evidence="3">
    <location>
        <begin position="280"/>
        <end position="370"/>
    </location>
</feature>
<evidence type="ECO:0000313" key="4">
    <source>
        <dbReference type="EnsemblMetazoa" id="XP_011684103"/>
    </source>
</evidence>
<feature type="compositionally biased region" description="Polar residues" evidence="2">
    <location>
        <begin position="11"/>
        <end position="24"/>
    </location>
</feature>